<evidence type="ECO:0000313" key="2">
    <source>
        <dbReference type="Proteomes" id="UP000558475"/>
    </source>
</evidence>
<name>A0A7X6JBU7_9HYPH</name>
<gene>
    <name evidence="1" type="ORF">HGG76_27160</name>
</gene>
<evidence type="ECO:0000313" key="1">
    <source>
        <dbReference type="EMBL" id="NKW11282.1"/>
    </source>
</evidence>
<dbReference type="AlphaFoldDB" id="A0A7X6JBU7"/>
<comment type="caution">
    <text evidence="1">The sequence shown here is derived from an EMBL/GenBank/DDBJ whole genome shotgun (WGS) entry which is preliminary data.</text>
</comment>
<reference evidence="1 2" key="1">
    <citation type="submission" date="2020-04" db="EMBL/GenBank/DDBJ databases">
        <title>Whole genome sequencing of clinical and environmental type strains of Ochrobactrum.</title>
        <authorList>
            <person name="Dharne M."/>
        </authorList>
    </citation>
    <scope>NUCLEOTIDE SEQUENCE [LARGE SCALE GENOMIC DNA]</scope>
    <source>
        <strain evidence="1 2">DSM 13340</strain>
    </source>
</reference>
<organism evidence="1 2">
    <name type="scientific">Brucella tritici</name>
    <dbReference type="NCBI Taxonomy" id="94626"/>
    <lineage>
        <taxon>Bacteria</taxon>
        <taxon>Pseudomonadati</taxon>
        <taxon>Pseudomonadota</taxon>
        <taxon>Alphaproteobacteria</taxon>
        <taxon>Hyphomicrobiales</taxon>
        <taxon>Brucellaceae</taxon>
        <taxon>Brucella/Ochrobactrum group</taxon>
        <taxon>Brucella</taxon>
    </lineage>
</organism>
<dbReference type="EMBL" id="JAAXZB010000005">
    <property type="protein sequence ID" value="NKW11282.1"/>
    <property type="molecule type" value="Genomic_DNA"/>
</dbReference>
<protein>
    <submittedName>
        <fullName evidence="1">Uncharacterized protein</fullName>
    </submittedName>
</protein>
<accession>A0A7X6JBU7</accession>
<proteinExistence type="predicted"/>
<sequence>MSVIRESTWPEGPLSLSDDFARVDFFLIEYYTTVNSNYLFSIFVIKTSVWSVALPKAQTLPIYRAEPETISNTSVAFITSSLSNNFRSIVVGQADVLSPNATLLIVAFSRLLPMSHRRGFSDFHPGCVGKKCFSLGLFFLSL</sequence>
<dbReference type="Proteomes" id="UP000558475">
    <property type="component" value="Unassembled WGS sequence"/>
</dbReference>